<evidence type="ECO:0000259" key="14">
    <source>
        <dbReference type="Pfam" id="PF00925"/>
    </source>
</evidence>
<dbReference type="GO" id="GO:0009231">
    <property type="term" value="P:riboflavin biosynthetic process"/>
    <property type="evidence" value="ECO:0007669"/>
    <property type="project" value="UniProtKB-KW"/>
</dbReference>
<name>A0A1Y5IGA5_OSTTA</name>
<evidence type="ECO:0000313" key="15">
    <source>
        <dbReference type="EMBL" id="OUS48598.1"/>
    </source>
</evidence>
<dbReference type="CDD" id="cd00641">
    <property type="entry name" value="GTP_cyclohydro2"/>
    <property type="match status" value="1"/>
</dbReference>
<evidence type="ECO:0000256" key="11">
    <source>
        <dbReference type="ARBA" id="ARBA00023134"/>
    </source>
</evidence>
<keyword evidence="10" id="KW-0862">Zinc</keyword>
<evidence type="ECO:0000256" key="9">
    <source>
        <dbReference type="ARBA" id="ARBA00022801"/>
    </source>
</evidence>
<feature type="region of interest" description="Disordered" evidence="13">
    <location>
        <begin position="1"/>
        <end position="54"/>
    </location>
</feature>
<dbReference type="PANTHER" id="PTHR21327">
    <property type="entry name" value="GTP CYCLOHYDROLASE II-RELATED"/>
    <property type="match status" value="1"/>
</dbReference>
<comment type="pathway">
    <text evidence="2">Cofactor biosynthesis; riboflavin biosynthesis; 5-amino-6-(D-ribitylamino)uracil from GTP: step 1/4.</text>
</comment>
<dbReference type="Pfam" id="PF00925">
    <property type="entry name" value="GTP_cyclohydro2"/>
    <property type="match status" value="1"/>
</dbReference>
<dbReference type="EMBL" id="KZ155774">
    <property type="protein sequence ID" value="OUS48598.1"/>
    <property type="molecule type" value="Genomic_DNA"/>
</dbReference>
<evidence type="ECO:0000256" key="4">
    <source>
        <dbReference type="ARBA" id="ARBA00008976"/>
    </source>
</evidence>
<feature type="compositionally biased region" description="Low complexity" evidence="13">
    <location>
        <begin position="1"/>
        <end position="13"/>
    </location>
</feature>
<evidence type="ECO:0000256" key="13">
    <source>
        <dbReference type="SAM" id="MobiDB-lite"/>
    </source>
</evidence>
<comment type="similarity">
    <text evidence="4">In the C-terminal section; belongs to the GTP cyclohydrolase II family.</text>
</comment>
<proteinExistence type="inferred from homology"/>
<dbReference type="FunFam" id="3.40.50.10990:FF:000001">
    <property type="entry name" value="Riboflavin biosynthesis protein RibBA"/>
    <property type="match status" value="1"/>
</dbReference>
<evidence type="ECO:0000256" key="10">
    <source>
        <dbReference type="ARBA" id="ARBA00022833"/>
    </source>
</evidence>
<evidence type="ECO:0000256" key="7">
    <source>
        <dbReference type="ARBA" id="ARBA00022723"/>
    </source>
</evidence>
<sequence length="307" mass="34137">MRASTRGARAWTRGGRGRDGRARERARRMTATTSRRATTGAPRRVDARSTPEETELRSKMRGAHARATTFVAETRLPTERGFYRVRGYRHANPNTGAVTEPVCVVYGDVEGLEDVPLRVHDACFTSEVLGSMKCDCKQQLEMAMDYIKENGPGMVIYLQQEGRGIGLANKIAAYAVQEGGVDTVDANRKLGLPDDTREYTAVENMLAELGVKSVRLMTNNPRKIRELECGGIKITGRIACVVKANLFNEGYLAVKERRMAHVLDKSWMYWDAKGNTYDSLDEMEGDYGDASVDECESFAGDGTRKFN</sequence>
<dbReference type="AlphaFoldDB" id="A0A1Y5IGA5"/>
<evidence type="ECO:0000256" key="5">
    <source>
        <dbReference type="ARBA" id="ARBA00012762"/>
    </source>
</evidence>
<evidence type="ECO:0000256" key="12">
    <source>
        <dbReference type="ARBA" id="ARBA00049295"/>
    </source>
</evidence>
<dbReference type="PANTHER" id="PTHR21327:SF47">
    <property type="entry name" value="GTP CYCLOHYDROLASE II DOMAIN-CONTAINING PROTEIN"/>
    <property type="match status" value="1"/>
</dbReference>
<protein>
    <recommendedName>
        <fullName evidence="5">GTP cyclohydrolase II</fullName>
        <ecNumber evidence="5">3.5.4.25</ecNumber>
    </recommendedName>
</protein>
<dbReference type="GO" id="GO:0046872">
    <property type="term" value="F:metal ion binding"/>
    <property type="evidence" value="ECO:0007669"/>
    <property type="project" value="UniProtKB-KW"/>
</dbReference>
<accession>A0A1Y5IGA5</accession>
<comment type="catalytic activity">
    <reaction evidence="12">
        <text>GTP + 4 H2O = 2,5-diamino-6-hydroxy-4-(5-phosphoribosylamino)-pyrimidine + formate + 2 phosphate + 3 H(+)</text>
        <dbReference type="Rhea" id="RHEA:23704"/>
        <dbReference type="ChEBI" id="CHEBI:15377"/>
        <dbReference type="ChEBI" id="CHEBI:15378"/>
        <dbReference type="ChEBI" id="CHEBI:15740"/>
        <dbReference type="ChEBI" id="CHEBI:37565"/>
        <dbReference type="ChEBI" id="CHEBI:43474"/>
        <dbReference type="ChEBI" id="CHEBI:58614"/>
        <dbReference type="EC" id="3.5.4.25"/>
    </reaction>
</comment>
<evidence type="ECO:0000256" key="8">
    <source>
        <dbReference type="ARBA" id="ARBA00022741"/>
    </source>
</evidence>
<dbReference type="GO" id="GO:0008686">
    <property type="term" value="F:3,4-dihydroxy-2-butanone-4-phosphate synthase activity"/>
    <property type="evidence" value="ECO:0007669"/>
    <property type="project" value="TreeGrafter"/>
</dbReference>
<feature type="compositionally biased region" description="Basic and acidic residues" evidence="13">
    <location>
        <begin position="43"/>
        <end position="54"/>
    </location>
</feature>
<organism evidence="15">
    <name type="scientific">Ostreococcus tauri</name>
    <name type="common">Marine green alga</name>
    <dbReference type="NCBI Taxonomy" id="70448"/>
    <lineage>
        <taxon>Eukaryota</taxon>
        <taxon>Viridiplantae</taxon>
        <taxon>Chlorophyta</taxon>
        <taxon>Mamiellophyceae</taxon>
        <taxon>Mamiellales</taxon>
        <taxon>Bathycoccaceae</taxon>
        <taxon>Ostreococcus</taxon>
    </lineage>
</organism>
<comment type="cofactor">
    <cofactor evidence="1">
        <name>Zn(2+)</name>
        <dbReference type="ChEBI" id="CHEBI:29105"/>
    </cofactor>
</comment>
<dbReference type="GO" id="GO:0005525">
    <property type="term" value="F:GTP binding"/>
    <property type="evidence" value="ECO:0007669"/>
    <property type="project" value="UniProtKB-KW"/>
</dbReference>
<dbReference type="GO" id="GO:0003935">
    <property type="term" value="F:GTP cyclohydrolase II activity"/>
    <property type="evidence" value="ECO:0007669"/>
    <property type="project" value="UniProtKB-EC"/>
</dbReference>
<evidence type="ECO:0000256" key="2">
    <source>
        <dbReference type="ARBA" id="ARBA00004853"/>
    </source>
</evidence>
<dbReference type="InterPro" id="IPR036144">
    <property type="entry name" value="RibA-like_sf"/>
</dbReference>
<keyword evidence="8" id="KW-0547">Nucleotide-binding</keyword>
<evidence type="ECO:0000256" key="3">
    <source>
        <dbReference type="ARBA" id="ARBA00005520"/>
    </source>
</evidence>
<keyword evidence="11" id="KW-0342">GTP-binding</keyword>
<keyword evidence="7" id="KW-0479">Metal-binding</keyword>
<reference evidence="15" key="1">
    <citation type="submission" date="2017-04" db="EMBL/GenBank/DDBJ databases">
        <title>Population genomics of picophytoplankton unveils novel chromosome hypervariability.</title>
        <authorList>
            <consortium name="DOE Joint Genome Institute"/>
            <person name="Blanc-Mathieu R."/>
            <person name="Krasovec M."/>
            <person name="Hebrard M."/>
            <person name="Yau S."/>
            <person name="Desgranges E."/>
            <person name="Martin J."/>
            <person name="Schackwitz W."/>
            <person name="Kuo A."/>
            <person name="Salin G."/>
            <person name="Donnadieu C."/>
            <person name="Desdevises Y."/>
            <person name="Sanchez-Ferandin S."/>
            <person name="Moreau H."/>
            <person name="Rivals E."/>
            <person name="Grigoriev I.V."/>
            <person name="Grimsley N."/>
            <person name="Eyre-Walker A."/>
            <person name="Piganeau G."/>
        </authorList>
    </citation>
    <scope>NUCLEOTIDE SEQUENCE [LARGE SCALE GENOMIC DNA]</scope>
    <source>
        <strain evidence="15">RCC 1115</strain>
    </source>
</reference>
<evidence type="ECO:0000256" key="1">
    <source>
        <dbReference type="ARBA" id="ARBA00001947"/>
    </source>
</evidence>
<feature type="compositionally biased region" description="Low complexity" evidence="13">
    <location>
        <begin position="29"/>
        <end position="42"/>
    </location>
</feature>
<dbReference type="GO" id="GO:0005829">
    <property type="term" value="C:cytosol"/>
    <property type="evidence" value="ECO:0007669"/>
    <property type="project" value="TreeGrafter"/>
</dbReference>
<keyword evidence="9 15" id="KW-0378">Hydrolase</keyword>
<dbReference type="InterPro" id="IPR000926">
    <property type="entry name" value="RibA"/>
</dbReference>
<dbReference type="SUPFAM" id="SSF142695">
    <property type="entry name" value="RibA-like"/>
    <property type="match status" value="1"/>
</dbReference>
<dbReference type="InterPro" id="IPR032677">
    <property type="entry name" value="GTP_cyclohydro_II"/>
</dbReference>
<feature type="domain" description="GTP cyclohydrolase II" evidence="14">
    <location>
        <begin position="72"/>
        <end position="238"/>
    </location>
</feature>
<evidence type="ECO:0000256" key="6">
    <source>
        <dbReference type="ARBA" id="ARBA00022619"/>
    </source>
</evidence>
<dbReference type="NCBIfam" id="NF001591">
    <property type="entry name" value="PRK00393.1"/>
    <property type="match status" value="1"/>
</dbReference>
<gene>
    <name evidence="15" type="ORF">BE221DRAFT_189916</name>
</gene>
<comment type="similarity">
    <text evidence="3">In the N-terminal section; belongs to the DHBP synthase family.</text>
</comment>
<dbReference type="Proteomes" id="UP000195557">
    <property type="component" value="Unassembled WGS sequence"/>
</dbReference>
<keyword evidence="6" id="KW-0686">Riboflavin biosynthesis</keyword>
<dbReference type="Gene3D" id="3.40.50.10990">
    <property type="entry name" value="GTP cyclohydrolase II"/>
    <property type="match status" value="1"/>
</dbReference>
<dbReference type="EC" id="3.5.4.25" evidence="5"/>
<dbReference type="eggNOG" id="KOG1284">
    <property type="taxonomic scope" value="Eukaryota"/>
</dbReference>